<accession>A0ABW3Z258</accession>
<keyword evidence="2" id="KW-1185">Reference proteome</keyword>
<dbReference type="Proteomes" id="UP001597173">
    <property type="component" value="Unassembled WGS sequence"/>
</dbReference>
<proteinExistence type="predicted"/>
<protein>
    <recommendedName>
        <fullName evidence="3">Dienelactone hydrolase domain-containing protein</fullName>
    </recommendedName>
</protein>
<organism evidence="1 2">
    <name type="scientific">Mycoplana ramosa</name>
    <name type="common">Mycoplana bullata</name>
    <dbReference type="NCBI Taxonomy" id="40837"/>
    <lineage>
        <taxon>Bacteria</taxon>
        <taxon>Pseudomonadati</taxon>
        <taxon>Pseudomonadota</taxon>
        <taxon>Alphaproteobacteria</taxon>
        <taxon>Hyphomicrobiales</taxon>
        <taxon>Rhizobiaceae</taxon>
        <taxon>Mycoplana</taxon>
    </lineage>
</organism>
<evidence type="ECO:0000313" key="2">
    <source>
        <dbReference type="Proteomes" id="UP001597173"/>
    </source>
</evidence>
<dbReference type="EMBL" id="JBHTNF010000020">
    <property type="protein sequence ID" value="MFD1330233.1"/>
    <property type="molecule type" value="Genomic_DNA"/>
</dbReference>
<evidence type="ECO:0008006" key="3">
    <source>
        <dbReference type="Google" id="ProtNLM"/>
    </source>
</evidence>
<dbReference type="RefSeq" id="WP_374841153.1">
    <property type="nucleotide sequence ID" value="NZ_JBHEEW010000019.1"/>
</dbReference>
<sequence length="64" mass="7074">MRHYRDQKAIAEAIAGMFQAEGARVVEQDGALHAFFFDDDLSAPMPVAKVNIDKLAAAIERRLS</sequence>
<evidence type="ECO:0000313" key="1">
    <source>
        <dbReference type="EMBL" id="MFD1330233.1"/>
    </source>
</evidence>
<reference evidence="2" key="1">
    <citation type="journal article" date="2019" name="Int. J. Syst. Evol. Microbiol.">
        <title>The Global Catalogue of Microorganisms (GCM) 10K type strain sequencing project: providing services to taxonomists for standard genome sequencing and annotation.</title>
        <authorList>
            <consortium name="The Broad Institute Genomics Platform"/>
            <consortium name="The Broad Institute Genome Sequencing Center for Infectious Disease"/>
            <person name="Wu L."/>
            <person name="Ma J."/>
        </authorList>
    </citation>
    <scope>NUCLEOTIDE SEQUENCE [LARGE SCALE GENOMIC DNA]</scope>
    <source>
        <strain evidence="2">CCUG 55609</strain>
    </source>
</reference>
<name>A0ABW3Z258_MYCRA</name>
<gene>
    <name evidence="1" type="ORF">ACFQ33_20300</name>
</gene>
<comment type="caution">
    <text evidence="1">The sequence shown here is derived from an EMBL/GenBank/DDBJ whole genome shotgun (WGS) entry which is preliminary data.</text>
</comment>